<proteinExistence type="inferred from homology"/>
<evidence type="ECO:0000256" key="4">
    <source>
        <dbReference type="ARBA" id="ARBA00023310"/>
    </source>
</evidence>
<keyword evidence="2" id="KW-0808">Transferase</keyword>
<accession>A0A1E3W4J5</accession>
<dbReference type="SUPFAM" id="SSF52540">
    <property type="entry name" value="P-loop containing nucleoside triphosphate hydrolases"/>
    <property type="match status" value="1"/>
</dbReference>
<dbReference type="RefSeq" id="WP_069436296.1">
    <property type="nucleotide sequence ID" value="NZ_LPWG01000004.1"/>
</dbReference>
<dbReference type="InterPro" id="IPR027417">
    <property type="entry name" value="P-loop_NTPase"/>
</dbReference>
<sequence length="294" mass="34202">MLPDKILDRYRVTKGDGFKLADFDPDDSGNVDFEKKDGQELLEVGVKRLSRLQQRLYAEGRWAVLMVLQGIDTAGKDGIIQHVLTGVNPQGVSVHSFKQPSHLELAHDYLWRAYRALPQRGHIGIFNRSYYEDVLVVRVHPELLQDQNLPPELITKDIWKERYQDINEFERHLARNGTLPIKFFLNISKKEQRERLLARLEDPNKIWKFSAADVAERRLWDKYQSVYEDMIRNTATEHSPWYVVPCNKKWFARLVVADVLAEHIKALDPSFPKMSSEDAADIDAAHKELLDEEK</sequence>
<dbReference type="Gene3D" id="3.40.50.300">
    <property type="entry name" value="P-loop containing nucleotide triphosphate hydrolases"/>
    <property type="match status" value="1"/>
</dbReference>
<dbReference type="InterPro" id="IPR016898">
    <property type="entry name" value="Polyphosphate_phosphotransfera"/>
</dbReference>
<name>A0A1E3W4J5_9HYPH</name>
<dbReference type="GO" id="GO:0006754">
    <property type="term" value="P:ATP biosynthetic process"/>
    <property type="evidence" value="ECO:0007669"/>
    <property type="project" value="UniProtKB-KW"/>
</dbReference>
<dbReference type="InterPro" id="IPR022488">
    <property type="entry name" value="PPK2-related"/>
</dbReference>
<dbReference type="STRING" id="1774968.AUC68_14060"/>
<keyword evidence="8" id="KW-1185">Reference proteome</keyword>
<gene>
    <name evidence="7" type="ORF">AUC68_14060</name>
</gene>
<dbReference type="GO" id="GO:0008976">
    <property type="term" value="F:polyphosphate kinase activity"/>
    <property type="evidence" value="ECO:0007669"/>
    <property type="project" value="InterPro"/>
</dbReference>
<feature type="domain" description="Polyphosphate kinase-2-related" evidence="6">
    <location>
        <begin position="34"/>
        <end position="268"/>
    </location>
</feature>
<dbReference type="OrthoDB" id="9775224at2"/>
<dbReference type="PANTHER" id="PTHR34383:SF3">
    <property type="entry name" value="POLYPHOSPHATE:AMP PHOSPHOTRANSFERASE"/>
    <property type="match status" value="1"/>
</dbReference>
<dbReference type="InterPro" id="IPR022300">
    <property type="entry name" value="PPK2-rel_1"/>
</dbReference>
<keyword evidence="4" id="KW-0066">ATP synthesis</keyword>
<dbReference type="PANTHER" id="PTHR34383">
    <property type="entry name" value="POLYPHOSPHATE:AMP PHOSPHOTRANSFERASE-RELATED"/>
    <property type="match status" value="1"/>
</dbReference>
<dbReference type="NCBIfam" id="TIGR03709">
    <property type="entry name" value="PPK2_rel_1"/>
    <property type="match status" value="1"/>
</dbReference>
<evidence type="ECO:0000256" key="3">
    <source>
        <dbReference type="ARBA" id="ARBA00022777"/>
    </source>
</evidence>
<dbReference type="AlphaFoldDB" id="A0A1E3W4J5"/>
<dbReference type="Pfam" id="PF03976">
    <property type="entry name" value="PPK2"/>
    <property type="match status" value="1"/>
</dbReference>
<evidence type="ECO:0000256" key="2">
    <source>
        <dbReference type="ARBA" id="ARBA00022679"/>
    </source>
</evidence>
<dbReference type="EMBL" id="LPWG01000004">
    <property type="protein sequence ID" value="ODS00706.1"/>
    <property type="molecule type" value="Genomic_DNA"/>
</dbReference>
<evidence type="ECO:0000256" key="5">
    <source>
        <dbReference type="ARBA" id="ARBA00024500"/>
    </source>
</evidence>
<evidence type="ECO:0000313" key="7">
    <source>
        <dbReference type="EMBL" id="ODS00706.1"/>
    </source>
</evidence>
<keyword evidence="3" id="KW-0418">Kinase</keyword>
<evidence type="ECO:0000256" key="1">
    <source>
        <dbReference type="ARBA" id="ARBA00009924"/>
    </source>
</evidence>
<dbReference type="GO" id="GO:0006797">
    <property type="term" value="P:polyphosphate metabolic process"/>
    <property type="evidence" value="ECO:0007669"/>
    <property type="project" value="InterPro"/>
</dbReference>
<comment type="similarity">
    <text evidence="1">Belongs to the polyphosphate kinase 2 (PPK2) family. Class I subfamily.</text>
</comment>
<protein>
    <recommendedName>
        <fullName evidence="6">Polyphosphate kinase-2-related domain-containing protein</fullName>
    </recommendedName>
</protein>
<evidence type="ECO:0000313" key="8">
    <source>
        <dbReference type="Proteomes" id="UP000094501"/>
    </source>
</evidence>
<evidence type="ECO:0000259" key="6">
    <source>
        <dbReference type="Pfam" id="PF03976"/>
    </source>
</evidence>
<comment type="catalytic activity">
    <reaction evidence="5">
        <text>[phosphate](n) + ATP = [phosphate](n+1) + ADP</text>
        <dbReference type="Rhea" id="RHEA:19573"/>
        <dbReference type="Rhea" id="RHEA-COMP:9859"/>
        <dbReference type="Rhea" id="RHEA-COMP:14280"/>
        <dbReference type="ChEBI" id="CHEBI:16838"/>
        <dbReference type="ChEBI" id="CHEBI:30616"/>
        <dbReference type="ChEBI" id="CHEBI:456216"/>
    </reaction>
    <physiologicalReaction direction="right-to-left" evidence="5">
        <dbReference type="Rhea" id="RHEA:19575"/>
    </physiologicalReaction>
</comment>
<reference evidence="7 8" key="1">
    <citation type="journal article" date="2016" name="Environ. Microbiol.">
        <title>New Methyloceanibacter diversity from North Sea sediments includes methanotroph containing solely the soluble methane monooxygenase.</title>
        <authorList>
            <person name="Vekeman B."/>
            <person name="Kerckhof F.M."/>
            <person name="Cremers G."/>
            <person name="de Vos P."/>
            <person name="Vandamme P."/>
            <person name="Boon N."/>
            <person name="Op den Camp H.J."/>
            <person name="Heylen K."/>
        </authorList>
    </citation>
    <scope>NUCLEOTIDE SEQUENCE [LARGE SCALE GENOMIC DNA]</scope>
    <source>
        <strain evidence="7 8">R-67174</strain>
    </source>
</reference>
<organism evidence="7 8">
    <name type="scientific">Methyloceanibacter methanicus</name>
    <dbReference type="NCBI Taxonomy" id="1774968"/>
    <lineage>
        <taxon>Bacteria</taxon>
        <taxon>Pseudomonadati</taxon>
        <taxon>Pseudomonadota</taxon>
        <taxon>Alphaproteobacteria</taxon>
        <taxon>Hyphomicrobiales</taxon>
        <taxon>Hyphomicrobiaceae</taxon>
        <taxon>Methyloceanibacter</taxon>
    </lineage>
</organism>
<comment type="caution">
    <text evidence="7">The sequence shown here is derived from an EMBL/GenBank/DDBJ whole genome shotgun (WGS) entry which is preliminary data.</text>
</comment>
<dbReference type="Proteomes" id="UP000094501">
    <property type="component" value="Unassembled WGS sequence"/>
</dbReference>
<dbReference type="PIRSF" id="PIRSF028756">
    <property type="entry name" value="PPK2_prd"/>
    <property type="match status" value="1"/>
</dbReference>